<dbReference type="PROSITE" id="PS51379">
    <property type="entry name" value="4FE4S_FER_2"/>
    <property type="match status" value="2"/>
</dbReference>
<keyword evidence="4" id="KW-0408">Iron</keyword>
<dbReference type="Pfam" id="PF14697">
    <property type="entry name" value="Fer4_21"/>
    <property type="match status" value="1"/>
</dbReference>
<evidence type="ECO:0000256" key="3">
    <source>
        <dbReference type="ARBA" id="ARBA00022723"/>
    </source>
</evidence>
<evidence type="ECO:0000256" key="1">
    <source>
        <dbReference type="ARBA" id="ARBA00001966"/>
    </source>
</evidence>
<dbReference type="Gene3D" id="3.30.70.20">
    <property type="match status" value="1"/>
</dbReference>
<comment type="cofactor">
    <cofactor evidence="1">
        <name>[4Fe-4S] cluster</name>
        <dbReference type="ChEBI" id="CHEBI:49883"/>
    </cofactor>
</comment>
<comment type="caution">
    <text evidence="7">The sequence shown here is derived from an EMBL/GenBank/DDBJ whole genome shotgun (WGS) entry which is preliminary data.</text>
</comment>
<dbReference type="PANTHER" id="PTHR24960:SF79">
    <property type="entry name" value="PHOTOSYSTEM I IRON-SULFUR CENTER"/>
    <property type="match status" value="1"/>
</dbReference>
<dbReference type="EMBL" id="BAAAZG010000039">
    <property type="protein sequence ID" value="GAA4086284.1"/>
    <property type="molecule type" value="Genomic_DNA"/>
</dbReference>
<keyword evidence="2" id="KW-0004">4Fe-4S</keyword>
<evidence type="ECO:0000259" key="6">
    <source>
        <dbReference type="PROSITE" id="PS51379"/>
    </source>
</evidence>
<dbReference type="InterPro" id="IPR017900">
    <property type="entry name" value="4Fe4S_Fe_S_CS"/>
</dbReference>
<gene>
    <name evidence="7" type="ORF">GCM10022214_52990</name>
</gene>
<dbReference type="PANTHER" id="PTHR24960">
    <property type="entry name" value="PHOTOSYSTEM I IRON-SULFUR CENTER-RELATED"/>
    <property type="match status" value="1"/>
</dbReference>
<evidence type="ECO:0000256" key="5">
    <source>
        <dbReference type="ARBA" id="ARBA00023014"/>
    </source>
</evidence>
<feature type="domain" description="4Fe-4S ferredoxin-type" evidence="6">
    <location>
        <begin position="26"/>
        <end position="55"/>
    </location>
</feature>
<dbReference type="InterPro" id="IPR017896">
    <property type="entry name" value="4Fe4S_Fe-S-bd"/>
</dbReference>
<dbReference type="RefSeq" id="WP_344952708.1">
    <property type="nucleotide sequence ID" value="NZ_BAAAZG010000039.1"/>
</dbReference>
<protein>
    <recommendedName>
        <fullName evidence="6">4Fe-4S ferredoxin-type domain-containing protein</fullName>
    </recommendedName>
</protein>
<organism evidence="7 8">
    <name type="scientific">Actinomadura miaoliensis</name>
    <dbReference type="NCBI Taxonomy" id="430685"/>
    <lineage>
        <taxon>Bacteria</taxon>
        <taxon>Bacillati</taxon>
        <taxon>Actinomycetota</taxon>
        <taxon>Actinomycetes</taxon>
        <taxon>Streptosporangiales</taxon>
        <taxon>Thermomonosporaceae</taxon>
        <taxon>Actinomadura</taxon>
    </lineage>
</organism>
<accession>A0ABP7WCW6</accession>
<keyword evidence="5" id="KW-0411">Iron-sulfur</keyword>
<evidence type="ECO:0000256" key="2">
    <source>
        <dbReference type="ARBA" id="ARBA00022485"/>
    </source>
</evidence>
<sequence>MIVTDRCQGCGACLLTCPERAIRPHGQPLLVLDALCTGCGECIEVCPADAIEESP</sequence>
<keyword evidence="3" id="KW-0479">Metal-binding</keyword>
<keyword evidence="8" id="KW-1185">Reference proteome</keyword>
<proteinExistence type="predicted"/>
<feature type="domain" description="4Fe-4S ferredoxin-type" evidence="6">
    <location>
        <begin position="1"/>
        <end position="24"/>
    </location>
</feature>
<name>A0ABP7WCW6_9ACTN</name>
<dbReference type="InterPro" id="IPR050157">
    <property type="entry name" value="PSI_iron-sulfur_center"/>
</dbReference>
<dbReference type="SUPFAM" id="SSF54862">
    <property type="entry name" value="4Fe-4S ferredoxins"/>
    <property type="match status" value="1"/>
</dbReference>
<evidence type="ECO:0000313" key="7">
    <source>
        <dbReference type="EMBL" id="GAA4086284.1"/>
    </source>
</evidence>
<evidence type="ECO:0000256" key="4">
    <source>
        <dbReference type="ARBA" id="ARBA00023004"/>
    </source>
</evidence>
<dbReference type="Proteomes" id="UP001500683">
    <property type="component" value="Unassembled WGS sequence"/>
</dbReference>
<reference evidence="8" key="1">
    <citation type="journal article" date="2019" name="Int. J. Syst. Evol. Microbiol.">
        <title>The Global Catalogue of Microorganisms (GCM) 10K type strain sequencing project: providing services to taxonomists for standard genome sequencing and annotation.</title>
        <authorList>
            <consortium name="The Broad Institute Genomics Platform"/>
            <consortium name="The Broad Institute Genome Sequencing Center for Infectious Disease"/>
            <person name="Wu L."/>
            <person name="Ma J."/>
        </authorList>
    </citation>
    <scope>NUCLEOTIDE SEQUENCE [LARGE SCALE GENOMIC DNA]</scope>
    <source>
        <strain evidence="8">JCM 16702</strain>
    </source>
</reference>
<dbReference type="PROSITE" id="PS00198">
    <property type="entry name" value="4FE4S_FER_1"/>
    <property type="match status" value="1"/>
</dbReference>
<evidence type="ECO:0000313" key="8">
    <source>
        <dbReference type="Proteomes" id="UP001500683"/>
    </source>
</evidence>